<dbReference type="EMBL" id="FOMX01000052">
    <property type="protein sequence ID" value="SFF35481.1"/>
    <property type="molecule type" value="Genomic_DNA"/>
</dbReference>
<dbReference type="AlphaFoldDB" id="A0A1I2I4P6"/>
<dbReference type="PROSITE" id="PS51257">
    <property type="entry name" value="PROKAR_LIPOPROTEIN"/>
    <property type="match status" value="1"/>
</dbReference>
<organism evidence="1 2">
    <name type="scientific">Nannocystis exedens</name>
    <dbReference type="NCBI Taxonomy" id="54"/>
    <lineage>
        <taxon>Bacteria</taxon>
        <taxon>Pseudomonadati</taxon>
        <taxon>Myxococcota</taxon>
        <taxon>Polyangia</taxon>
        <taxon>Nannocystales</taxon>
        <taxon>Nannocystaceae</taxon>
        <taxon>Nannocystis</taxon>
    </lineage>
</organism>
<keyword evidence="2" id="KW-1185">Reference proteome</keyword>
<evidence type="ECO:0000313" key="2">
    <source>
        <dbReference type="Proteomes" id="UP000199400"/>
    </source>
</evidence>
<sequence>MNGRARQWMSGAAAAGCEVVARAGQYMYTAPTPEPVMSCCEASAATQIDGAPWNDLANDAGAVYVFSRQGQAWMA</sequence>
<proteinExistence type="predicted"/>
<evidence type="ECO:0000313" key="1">
    <source>
        <dbReference type="EMBL" id="SFF35481.1"/>
    </source>
</evidence>
<dbReference type="STRING" id="54.SAMN02745121_08339"/>
<gene>
    <name evidence="1" type="ORF">SAMN02745121_08339</name>
</gene>
<reference evidence="2" key="1">
    <citation type="submission" date="2016-10" db="EMBL/GenBank/DDBJ databases">
        <authorList>
            <person name="Varghese N."/>
            <person name="Submissions S."/>
        </authorList>
    </citation>
    <scope>NUCLEOTIDE SEQUENCE [LARGE SCALE GENOMIC DNA]</scope>
    <source>
        <strain evidence="2">ATCC 25963</strain>
    </source>
</reference>
<protein>
    <submittedName>
        <fullName evidence="1">Uncharacterized protein</fullName>
    </submittedName>
</protein>
<dbReference type="Proteomes" id="UP000199400">
    <property type="component" value="Unassembled WGS sequence"/>
</dbReference>
<accession>A0A1I2I4P6</accession>
<name>A0A1I2I4P6_9BACT</name>